<evidence type="ECO:0000256" key="5">
    <source>
        <dbReference type="SAM" id="Phobius"/>
    </source>
</evidence>
<dbReference type="Proteomes" id="UP001597045">
    <property type="component" value="Unassembled WGS sequence"/>
</dbReference>
<evidence type="ECO:0000256" key="1">
    <source>
        <dbReference type="ARBA" id="ARBA00004651"/>
    </source>
</evidence>
<feature type="non-terminal residue" evidence="7">
    <location>
        <position position="69"/>
    </location>
</feature>
<dbReference type="PANTHER" id="PTHR42718:SF39">
    <property type="entry name" value="ACTINORHODIN TRANSPORTER-RELATED"/>
    <property type="match status" value="1"/>
</dbReference>
<keyword evidence="8" id="KW-1185">Reference proteome</keyword>
<feature type="transmembrane region" description="Helical" evidence="5">
    <location>
        <begin position="20"/>
        <end position="45"/>
    </location>
</feature>
<accession>A0ABW3MGP4</accession>
<comment type="caution">
    <text evidence="7">The sequence shown here is derived from an EMBL/GenBank/DDBJ whole genome shotgun (WGS) entry which is preliminary data.</text>
</comment>
<evidence type="ECO:0000313" key="8">
    <source>
        <dbReference type="Proteomes" id="UP001597045"/>
    </source>
</evidence>
<dbReference type="SUPFAM" id="SSF103473">
    <property type="entry name" value="MFS general substrate transporter"/>
    <property type="match status" value="1"/>
</dbReference>
<gene>
    <name evidence="7" type="ORF">ACFQ1S_31920</name>
</gene>
<sequence>MSSTLDAAAPTAEETGHPRRWAALAVLMIAGFMDLLDTTIVNVALPAIRGDLNAGYSAVQWVAAGYTLA</sequence>
<reference evidence="8" key="1">
    <citation type="journal article" date="2019" name="Int. J. Syst. Evol. Microbiol.">
        <title>The Global Catalogue of Microorganisms (GCM) 10K type strain sequencing project: providing services to taxonomists for standard genome sequencing and annotation.</title>
        <authorList>
            <consortium name="The Broad Institute Genomics Platform"/>
            <consortium name="The Broad Institute Genome Sequencing Center for Infectious Disease"/>
            <person name="Wu L."/>
            <person name="Ma J."/>
        </authorList>
    </citation>
    <scope>NUCLEOTIDE SEQUENCE [LARGE SCALE GENOMIC DNA]</scope>
    <source>
        <strain evidence="8">JCM 31486</strain>
    </source>
</reference>
<evidence type="ECO:0000256" key="2">
    <source>
        <dbReference type="ARBA" id="ARBA00022692"/>
    </source>
</evidence>
<dbReference type="PROSITE" id="PS50850">
    <property type="entry name" value="MFS"/>
    <property type="match status" value="1"/>
</dbReference>
<keyword evidence="2 5" id="KW-0812">Transmembrane</keyword>
<dbReference type="Gene3D" id="1.20.1720.10">
    <property type="entry name" value="Multidrug resistance protein D"/>
    <property type="match status" value="1"/>
</dbReference>
<comment type="subcellular location">
    <subcellularLocation>
        <location evidence="1">Cell membrane</location>
        <topology evidence="1">Multi-pass membrane protein</topology>
    </subcellularLocation>
</comment>
<name>A0ABW3MGP4_9PSEU</name>
<proteinExistence type="predicted"/>
<evidence type="ECO:0000259" key="6">
    <source>
        <dbReference type="PROSITE" id="PS50850"/>
    </source>
</evidence>
<dbReference type="EMBL" id="JBHTIS010002418">
    <property type="protein sequence ID" value="MFD1049815.1"/>
    <property type="molecule type" value="Genomic_DNA"/>
</dbReference>
<organism evidence="7 8">
    <name type="scientific">Kibdelosporangium lantanae</name>
    <dbReference type="NCBI Taxonomy" id="1497396"/>
    <lineage>
        <taxon>Bacteria</taxon>
        <taxon>Bacillati</taxon>
        <taxon>Actinomycetota</taxon>
        <taxon>Actinomycetes</taxon>
        <taxon>Pseudonocardiales</taxon>
        <taxon>Pseudonocardiaceae</taxon>
        <taxon>Kibdelosporangium</taxon>
    </lineage>
</organism>
<evidence type="ECO:0000256" key="4">
    <source>
        <dbReference type="ARBA" id="ARBA00023136"/>
    </source>
</evidence>
<evidence type="ECO:0000256" key="3">
    <source>
        <dbReference type="ARBA" id="ARBA00022989"/>
    </source>
</evidence>
<keyword evidence="4 5" id="KW-0472">Membrane</keyword>
<protein>
    <recommendedName>
        <fullName evidence="6">Major facilitator superfamily (MFS) profile domain-containing protein</fullName>
    </recommendedName>
</protein>
<dbReference type="PANTHER" id="PTHR42718">
    <property type="entry name" value="MAJOR FACILITATOR SUPERFAMILY MULTIDRUG TRANSPORTER MFSC"/>
    <property type="match status" value="1"/>
</dbReference>
<evidence type="ECO:0000313" key="7">
    <source>
        <dbReference type="EMBL" id="MFD1049815.1"/>
    </source>
</evidence>
<feature type="domain" description="Major facilitator superfamily (MFS) profile" evidence="6">
    <location>
        <begin position="23"/>
        <end position="69"/>
    </location>
</feature>
<dbReference type="InterPro" id="IPR036259">
    <property type="entry name" value="MFS_trans_sf"/>
</dbReference>
<dbReference type="InterPro" id="IPR020846">
    <property type="entry name" value="MFS_dom"/>
</dbReference>
<keyword evidence="3 5" id="KW-1133">Transmembrane helix</keyword>